<proteinExistence type="predicted"/>
<evidence type="ECO:0000313" key="2">
    <source>
        <dbReference type="EMBL" id="PZO13038.1"/>
    </source>
</evidence>
<reference evidence="3" key="1">
    <citation type="submission" date="2018-04" db="EMBL/GenBank/DDBJ databases">
        <authorList>
            <person name="Cornet L."/>
        </authorList>
    </citation>
    <scope>NUCLEOTIDE SEQUENCE [LARGE SCALE GENOMIC DNA]</scope>
</reference>
<dbReference type="InterPro" id="IPR052025">
    <property type="entry name" value="Xyloglucanase_GH74"/>
</dbReference>
<dbReference type="InterPro" id="IPR054817">
    <property type="entry name" value="Glycosyl_F510_1955-like"/>
</dbReference>
<dbReference type="InterPro" id="IPR028203">
    <property type="entry name" value="PSII_CF48-like_dom"/>
</dbReference>
<name>A0A2W4W1S9_9CYAN</name>
<accession>A0A2W4W1S9</accession>
<dbReference type="Proteomes" id="UP000249354">
    <property type="component" value="Unassembled WGS sequence"/>
</dbReference>
<dbReference type="CDD" id="cd15482">
    <property type="entry name" value="Sialidase_non-viral"/>
    <property type="match status" value="1"/>
</dbReference>
<dbReference type="GO" id="GO:0010411">
    <property type="term" value="P:xyloglucan metabolic process"/>
    <property type="evidence" value="ECO:0007669"/>
    <property type="project" value="TreeGrafter"/>
</dbReference>
<dbReference type="EMBL" id="QBMC01000134">
    <property type="protein sequence ID" value="PZO13038.1"/>
    <property type="molecule type" value="Genomic_DNA"/>
</dbReference>
<dbReference type="SUPFAM" id="SSF110296">
    <property type="entry name" value="Oligoxyloglucan reducing end-specific cellobiohydrolase"/>
    <property type="match status" value="1"/>
</dbReference>
<dbReference type="AlphaFoldDB" id="A0A2W4W1S9"/>
<dbReference type="InterPro" id="IPR015943">
    <property type="entry name" value="WD40/YVTN_repeat-like_dom_sf"/>
</dbReference>
<dbReference type="Pfam" id="PF14870">
    <property type="entry name" value="PSII_BNR"/>
    <property type="match status" value="1"/>
</dbReference>
<feature type="domain" description="Photosynthesis system II assembly factor Ycf48/Hcf136-like" evidence="1">
    <location>
        <begin position="162"/>
        <end position="315"/>
    </location>
</feature>
<protein>
    <recommendedName>
        <fullName evidence="1">Photosynthesis system II assembly factor Ycf48/Hcf136-like domain-containing protein</fullName>
    </recommendedName>
</protein>
<reference evidence="2 3" key="2">
    <citation type="submission" date="2018-06" db="EMBL/GenBank/DDBJ databases">
        <title>Metagenomic assembly of (sub)arctic Cyanobacteria and their associated microbiome from non-axenic cultures.</title>
        <authorList>
            <person name="Baurain D."/>
        </authorList>
    </citation>
    <scope>NUCLEOTIDE SEQUENCE [LARGE SCALE GENOMIC DNA]</scope>
    <source>
        <strain evidence="2">ULC129bin1</strain>
    </source>
</reference>
<evidence type="ECO:0000313" key="3">
    <source>
        <dbReference type="Proteomes" id="UP000249354"/>
    </source>
</evidence>
<dbReference type="Gene3D" id="2.130.10.10">
    <property type="entry name" value="YVTN repeat-like/Quinoprotein amine dehydrogenase"/>
    <property type="match status" value="2"/>
</dbReference>
<gene>
    <name evidence="2" type="ORF">DCF25_16665</name>
</gene>
<evidence type="ECO:0000259" key="1">
    <source>
        <dbReference type="Pfam" id="PF14870"/>
    </source>
</evidence>
<dbReference type="NCBIfam" id="NF045728">
    <property type="entry name" value="glycosyl_F510_1955"/>
    <property type="match status" value="1"/>
</dbReference>
<comment type="caution">
    <text evidence="2">The sequence shown here is derived from an EMBL/GenBank/DDBJ whole genome shotgun (WGS) entry which is preliminary data.</text>
</comment>
<organism evidence="2 3">
    <name type="scientific">Leptolyngbya foveolarum</name>
    <dbReference type="NCBI Taxonomy" id="47253"/>
    <lineage>
        <taxon>Bacteria</taxon>
        <taxon>Bacillati</taxon>
        <taxon>Cyanobacteriota</taxon>
        <taxon>Cyanophyceae</taxon>
        <taxon>Leptolyngbyales</taxon>
        <taxon>Leptolyngbyaceae</taxon>
        <taxon>Leptolyngbya group</taxon>
        <taxon>Leptolyngbya</taxon>
    </lineage>
</organism>
<dbReference type="PANTHER" id="PTHR43739">
    <property type="entry name" value="XYLOGLUCANASE (EUROFUNG)"/>
    <property type="match status" value="1"/>
</dbReference>
<sequence>MSQPDSNNSSMKWMMTAMVACCTIPIAVFLFLGGGLGFWFGRSSQQTLNNQSGNQVLIAPTGQASPQSAVINSTVSLEPAVNWRDENHVHGLAVNPVNPQIIFVATHNGLLQRSASSKWFWMGKQRADYMGFTADLTNPNRFYSSGHPPTGGNLGFQISDTQGEDWQQISMPGVDFHALAIAPNDPNVFYGFPASGAQGLHFSTDGGKTWTQPRMTGLADAPFNLVVDPQNAEHVFAATQAGLYESTNSGNDWTVVPGTQDAPIVGLALLKEGSNTVMLGYRLLQSEPGLYRSTDGGEAWEKLWTETGGVLLKVASAPNNPQMLYAVNENNKVFQSQDGGKTWQALG</sequence>
<dbReference type="PANTHER" id="PTHR43739:SF5">
    <property type="entry name" value="EXO-ALPHA-SIALIDASE"/>
    <property type="match status" value="1"/>
</dbReference>